<accession>A0A1X7L0G1</accession>
<evidence type="ECO:0000313" key="1">
    <source>
        <dbReference type="EMBL" id="SMG47316.1"/>
    </source>
</evidence>
<dbReference type="EMBL" id="FXBB01000042">
    <property type="protein sequence ID" value="SMG47316.1"/>
    <property type="molecule type" value="Genomic_DNA"/>
</dbReference>
<protein>
    <submittedName>
        <fullName evidence="1">Uncharacterized protein</fullName>
    </submittedName>
</protein>
<dbReference type="AlphaFoldDB" id="A0A1X7L0G1"/>
<proteinExistence type="predicted"/>
<organism evidence="1 2">
    <name type="scientific">Dethiosulfovibrio salsuginis</name>
    <dbReference type="NCBI Taxonomy" id="561720"/>
    <lineage>
        <taxon>Bacteria</taxon>
        <taxon>Thermotogati</taxon>
        <taxon>Synergistota</taxon>
        <taxon>Synergistia</taxon>
        <taxon>Synergistales</taxon>
        <taxon>Dethiosulfovibrionaceae</taxon>
        <taxon>Dethiosulfovibrio</taxon>
    </lineage>
</organism>
<dbReference type="Proteomes" id="UP000193355">
    <property type="component" value="Unassembled WGS sequence"/>
</dbReference>
<gene>
    <name evidence="1" type="ORF">SAMN06275492_1421</name>
</gene>
<name>A0A1X7L0G1_9BACT</name>
<evidence type="ECO:0000313" key="2">
    <source>
        <dbReference type="Proteomes" id="UP000193355"/>
    </source>
</evidence>
<reference evidence="2" key="1">
    <citation type="submission" date="2017-04" db="EMBL/GenBank/DDBJ databases">
        <authorList>
            <person name="Varghese N."/>
            <person name="Submissions S."/>
        </authorList>
    </citation>
    <scope>NUCLEOTIDE SEQUENCE [LARGE SCALE GENOMIC DNA]</scope>
    <source>
        <strain evidence="2">USBA 82</strain>
    </source>
</reference>
<sequence length="41" mass="4782">AEEIADVEIMMAQLRHVVGDTLVEREKARKLERMRGWVEGE</sequence>
<keyword evidence="2" id="KW-1185">Reference proteome</keyword>
<feature type="non-terminal residue" evidence="1">
    <location>
        <position position="1"/>
    </location>
</feature>